<comment type="function">
    <text evidence="4">Catalyzes two steps in the biosynthesis of coenzyme A. In the first step cysteine is conjugated to 4'-phosphopantothenate to form 4-phosphopantothenoylcysteine, in the latter compound is decarboxylated to form 4'-phosphopantotheine.</text>
</comment>
<evidence type="ECO:0000259" key="5">
    <source>
        <dbReference type="Pfam" id="PF02441"/>
    </source>
</evidence>
<evidence type="ECO:0000256" key="2">
    <source>
        <dbReference type="ARBA" id="ARBA00023239"/>
    </source>
</evidence>
<dbReference type="SUPFAM" id="SSF102645">
    <property type="entry name" value="CoaB-like"/>
    <property type="match status" value="1"/>
</dbReference>
<dbReference type="STRING" id="1123500.GCA_000420365_01054"/>
<feature type="binding site" evidence="3">
    <location>
        <position position="278"/>
    </location>
    <ligand>
        <name>CTP</name>
        <dbReference type="ChEBI" id="CHEBI:37563"/>
    </ligand>
</feature>
<comment type="cofactor">
    <cofactor evidence="3">
        <name>FMN</name>
        <dbReference type="ChEBI" id="CHEBI:58210"/>
    </cofactor>
    <text evidence="3">Binds 1 FMN per subunit.</text>
</comment>
<accession>A0A0R2FVM1</accession>
<protein>
    <recommendedName>
        <fullName evidence="3">Coenzyme A biosynthesis bifunctional protein CoaBC</fullName>
    </recommendedName>
    <alternativeName>
        <fullName evidence="3">DNA/pantothenate metabolism flavoprotein</fullName>
    </alternativeName>
    <alternativeName>
        <fullName evidence="3">Phosphopantothenoylcysteine synthetase/decarboxylase</fullName>
        <shortName evidence="3">PPCS-PPCDC</shortName>
    </alternativeName>
    <domain>
        <recommendedName>
            <fullName evidence="3">Phosphopantothenoylcysteine decarboxylase</fullName>
            <shortName evidence="3">PPC decarboxylase</shortName>
            <shortName evidence="3">PPC-DC</shortName>
            <ecNumber evidence="3">4.1.1.36</ecNumber>
        </recommendedName>
        <alternativeName>
            <fullName evidence="3">CoaC</fullName>
        </alternativeName>
    </domain>
    <domain>
        <recommendedName>
            <fullName evidence="3">Phosphopantothenate--cysteine ligase</fullName>
            <ecNumber evidence="3">6.3.2.5</ecNumber>
        </recommendedName>
        <alternativeName>
            <fullName evidence="3">CoaB</fullName>
        </alternativeName>
        <alternativeName>
            <fullName evidence="3">Phosphopantothenoylcysteine synthetase</fullName>
            <shortName evidence="3">PPC synthetase</shortName>
            <shortName evidence="3">PPC-S</shortName>
        </alternativeName>
    </domain>
</protein>
<dbReference type="PANTHER" id="PTHR14359">
    <property type="entry name" value="HOMO-OLIGOMERIC FLAVIN CONTAINING CYS DECARBOXYLASE FAMILY"/>
    <property type="match status" value="1"/>
</dbReference>
<dbReference type="Proteomes" id="UP000051296">
    <property type="component" value="Unassembled WGS sequence"/>
</dbReference>
<keyword evidence="3" id="KW-0511">Multifunctional enzyme</keyword>
<dbReference type="UniPathway" id="UPA00241">
    <property type="reaction ID" value="UER00353"/>
</dbReference>
<feature type="binding site" evidence="3">
    <location>
        <begin position="306"/>
        <end position="309"/>
    </location>
    <ligand>
        <name>CTP</name>
        <dbReference type="ChEBI" id="CHEBI:37563"/>
    </ligand>
</feature>
<keyword evidence="2 3" id="KW-0456">Lyase</keyword>
<dbReference type="PATRIC" id="fig|1123500.6.peg.951"/>
<keyword evidence="3" id="KW-0460">Magnesium</keyword>
<keyword evidence="1 3" id="KW-0210">Decarboxylase</keyword>
<dbReference type="InterPro" id="IPR003382">
    <property type="entry name" value="Flavoprotein"/>
</dbReference>
<evidence type="ECO:0000259" key="6">
    <source>
        <dbReference type="Pfam" id="PF04127"/>
    </source>
</evidence>
<evidence type="ECO:0000256" key="4">
    <source>
        <dbReference type="RuleBase" id="RU364078"/>
    </source>
</evidence>
<comment type="similarity">
    <text evidence="3 4">In the C-terminal section; belongs to the PPC synthetase family.</text>
</comment>
<keyword evidence="3 4" id="KW-0436">Ligase</keyword>
<dbReference type="InterPro" id="IPR035929">
    <property type="entry name" value="CoaB-like_sf"/>
</dbReference>
<dbReference type="eggNOG" id="COG0452">
    <property type="taxonomic scope" value="Bacteria"/>
</dbReference>
<proteinExistence type="inferred from homology"/>
<dbReference type="OrthoDB" id="9802554at2"/>
<dbReference type="EMBL" id="JQAX01000003">
    <property type="protein sequence ID" value="KRN31691.1"/>
    <property type="molecule type" value="Genomic_DNA"/>
</dbReference>
<comment type="caution">
    <text evidence="3">Lacks conserved residue(s) required for the propagation of feature annotation.</text>
</comment>
<organism evidence="7 8">
    <name type="scientific">Weissella halotolerans DSM 20190</name>
    <dbReference type="NCBI Taxonomy" id="1123500"/>
    <lineage>
        <taxon>Bacteria</taxon>
        <taxon>Bacillati</taxon>
        <taxon>Bacillota</taxon>
        <taxon>Bacilli</taxon>
        <taxon>Lactobacillales</taxon>
        <taxon>Lactobacillaceae</taxon>
        <taxon>Weissella</taxon>
    </lineage>
</organism>
<name>A0A0R2FVM1_9LACO</name>
<evidence type="ECO:0000256" key="3">
    <source>
        <dbReference type="HAMAP-Rule" id="MF_02225"/>
    </source>
</evidence>
<dbReference type="InParanoid" id="A0A0R2FVM1"/>
<feature type="binding site" evidence="3">
    <location>
        <position position="324"/>
    </location>
    <ligand>
        <name>CTP</name>
        <dbReference type="ChEBI" id="CHEBI:37563"/>
    </ligand>
</feature>
<dbReference type="PANTHER" id="PTHR14359:SF6">
    <property type="entry name" value="PHOSPHOPANTOTHENOYLCYSTEINE DECARBOXYLASE"/>
    <property type="match status" value="1"/>
</dbReference>
<feature type="binding site" evidence="3">
    <location>
        <position position="342"/>
    </location>
    <ligand>
        <name>CTP</name>
        <dbReference type="ChEBI" id="CHEBI:37563"/>
    </ligand>
</feature>
<dbReference type="InterPro" id="IPR036551">
    <property type="entry name" value="Flavin_trans-like"/>
</dbReference>
<evidence type="ECO:0000313" key="7">
    <source>
        <dbReference type="EMBL" id="KRN31691.1"/>
    </source>
</evidence>
<dbReference type="GO" id="GO:0015941">
    <property type="term" value="P:pantothenate catabolic process"/>
    <property type="evidence" value="ECO:0007669"/>
    <property type="project" value="InterPro"/>
</dbReference>
<evidence type="ECO:0000256" key="1">
    <source>
        <dbReference type="ARBA" id="ARBA00022793"/>
    </source>
</evidence>
<keyword evidence="3 4" id="KW-0288">FMN</keyword>
<comment type="caution">
    <text evidence="7">The sequence shown here is derived from an EMBL/GenBank/DDBJ whole genome shotgun (WGS) entry which is preliminary data.</text>
</comment>
<dbReference type="GO" id="GO:0015937">
    <property type="term" value="P:coenzyme A biosynthetic process"/>
    <property type="evidence" value="ECO:0007669"/>
    <property type="project" value="UniProtKB-UniRule"/>
</dbReference>
<comment type="function">
    <text evidence="3">Catalyzes two sequential steps in the biosynthesis of coenzyme A. In the first step cysteine is conjugated to 4'-phosphopantothenate to form 4-phosphopantothenoylcysteine. In the second step the latter compound is decarboxylated to form 4'-phosphopantotheine.</text>
</comment>
<dbReference type="InterPro" id="IPR005252">
    <property type="entry name" value="CoaBC"/>
</dbReference>
<dbReference type="Gene3D" id="3.40.50.1950">
    <property type="entry name" value="Flavin prenyltransferase-like"/>
    <property type="match status" value="1"/>
</dbReference>
<feature type="binding site" evidence="3">
    <location>
        <position position="338"/>
    </location>
    <ligand>
        <name>CTP</name>
        <dbReference type="ChEBI" id="CHEBI:37563"/>
    </ligand>
</feature>
<dbReference type="Pfam" id="PF02441">
    <property type="entry name" value="Flavoprotein"/>
    <property type="match status" value="1"/>
</dbReference>
<dbReference type="HAMAP" id="MF_02225">
    <property type="entry name" value="CoaBC"/>
    <property type="match status" value="1"/>
</dbReference>
<feature type="region of interest" description="Phosphopantothenate--cysteine ligase" evidence="3">
    <location>
        <begin position="191"/>
        <end position="399"/>
    </location>
</feature>
<dbReference type="SUPFAM" id="SSF52507">
    <property type="entry name" value="Homo-oligomeric flavin-containing Cys decarboxylases, HFCD"/>
    <property type="match status" value="1"/>
</dbReference>
<dbReference type="AlphaFoldDB" id="A0A0R2FVM1"/>
<comment type="catalytic activity">
    <reaction evidence="3 4">
        <text>(R)-4'-phosphopantothenate + L-cysteine + CTP = N-[(R)-4-phosphopantothenoyl]-L-cysteine + CMP + diphosphate + H(+)</text>
        <dbReference type="Rhea" id="RHEA:19397"/>
        <dbReference type="ChEBI" id="CHEBI:10986"/>
        <dbReference type="ChEBI" id="CHEBI:15378"/>
        <dbReference type="ChEBI" id="CHEBI:33019"/>
        <dbReference type="ChEBI" id="CHEBI:35235"/>
        <dbReference type="ChEBI" id="CHEBI:37563"/>
        <dbReference type="ChEBI" id="CHEBI:59458"/>
        <dbReference type="ChEBI" id="CHEBI:60377"/>
        <dbReference type="EC" id="6.3.2.5"/>
    </reaction>
</comment>
<dbReference type="EC" id="4.1.1.36" evidence="3"/>
<sequence length="399" mass="42536">MLKGKRILLIVTGGIAAFKAVQLARLYVRAGATVRVVMTTNAQAFVTAKTFAVLTGESVITDLFDQPSQPTIEHINLADWADYQIVVPATANLIAKMAQGIADDAASTVLLARHVPTVVIPAMNSHMWSNPALVRNIAQLRADGVHIIEPVSGLLAEGYAGQGRMPEPEVIFEQSQVFFGANPGKLANKTVVVTAGGTREAIDPVRYIGNHSSGKTGYAIAQAAVNQGAHVILITTVDRPAPALVTVKHVVSALDMLAALKDVYAQADVVVMAAAVADYRLSQPAEQKMKKTSKTSGLHLDLVQNPDILAQLGQMKTHQFLVGFAAETQDVLTNASKKLQQKRLDLLVANDVSQPGLGFATTNNVVTLLEPGKKPKTLPEQSKTAIARELIDLISERLG</sequence>
<keyword evidence="8" id="KW-1185">Reference proteome</keyword>
<dbReference type="InterPro" id="IPR007085">
    <property type="entry name" value="DNA/pantothenate-metab_flavo_C"/>
</dbReference>
<comment type="catalytic activity">
    <reaction evidence="3 4">
        <text>N-[(R)-4-phosphopantothenoyl]-L-cysteine + H(+) = (R)-4'-phosphopantetheine + CO2</text>
        <dbReference type="Rhea" id="RHEA:16793"/>
        <dbReference type="ChEBI" id="CHEBI:15378"/>
        <dbReference type="ChEBI" id="CHEBI:16526"/>
        <dbReference type="ChEBI" id="CHEBI:59458"/>
        <dbReference type="ChEBI" id="CHEBI:61723"/>
        <dbReference type="EC" id="4.1.1.36"/>
    </reaction>
</comment>
<dbReference type="GO" id="GO:0071513">
    <property type="term" value="C:phosphopantothenoylcysteine decarboxylase complex"/>
    <property type="evidence" value="ECO:0007669"/>
    <property type="project" value="TreeGrafter"/>
</dbReference>
<dbReference type="GO" id="GO:0010181">
    <property type="term" value="F:FMN binding"/>
    <property type="evidence" value="ECO:0007669"/>
    <property type="project" value="UniProtKB-UniRule"/>
</dbReference>
<gene>
    <name evidence="3" type="primary">coaBC</name>
    <name evidence="7" type="ORF">IV68_GL000945</name>
</gene>
<feature type="domain" description="Flavoprotein" evidence="5">
    <location>
        <begin position="5"/>
        <end position="173"/>
    </location>
</feature>
<comment type="cofactor">
    <cofactor evidence="3">
        <name>Mg(2+)</name>
        <dbReference type="ChEBI" id="CHEBI:18420"/>
    </cofactor>
</comment>
<reference evidence="7 8" key="1">
    <citation type="journal article" date="2015" name="Genome Announc.">
        <title>Expanding the biotechnology potential of lactobacilli through comparative genomics of 213 strains and associated genera.</title>
        <authorList>
            <person name="Sun Z."/>
            <person name="Harris H.M."/>
            <person name="McCann A."/>
            <person name="Guo C."/>
            <person name="Argimon S."/>
            <person name="Zhang W."/>
            <person name="Yang X."/>
            <person name="Jeffery I.B."/>
            <person name="Cooney J.C."/>
            <person name="Kagawa T.F."/>
            <person name="Liu W."/>
            <person name="Song Y."/>
            <person name="Salvetti E."/>
            <person name="Wrobel A."/>
            <person name="Rasinkangas P."/>
            <person name="Parkhill J."/>
            <person name="Rea M.C."/>
            <person name="O'Sullivan O."/>
            <person name="Ritari J."/>
            <person name="Douillard F.P."/>
            <person name="Paul Ross R."/>
            <person name="Yang R."/>
            <person name="Briner A.E."/>
            <person name="Felis G.E."/>
            <person name="de Vos W.M."/>
            <person name="Barrangou R."/>
            <person name="Klaenhammer T.R."/>
            <person name="Caufield P.W."/>
            <person name="Cui Y."/>
            <person name="Zhang H."/>
            <person name="O'Toole P.W."/>
        </authorList>
    </citation>
    <scope>NUCLEOTIDE SEQUENCE [LARGE SCALE GENOMIC DNA]</scope>
    <source>
        <strain evidence="7 8">DSM 20190</strain>
    </source>
</reference>
<comment type="similarity">
    <text evidence="3 4">In the N-terminal section; belongs to the HFCD (homo-oligomeric flavin containing Cys decarboxylase) superfamily.</text>
</comment>
<dbReference type="RefSeq" id="WP_022791802.1">
    <property type="nucleotide sequence ID" value="NZ_ATUU01000003.1"/>
</dbReference>
<comment type="pathway">
    <text evidence="3 4">Cofactor biosynthesis; coenzyme A biosynthesis; CoA from (R)-pantothenate: step 3/5.</text>
</comment>
<dbReference type="Gene3D" id="3.40.50.10300">
    <property type="entry name" value="CoaB-like"/>
    <property type="match status" value="1"/>
</dbReference>
<dbReference type="GO" id="GO:0004632">
    <property type="term" value="F:phosphopantothenate--cysteine ligase activity"/>
    <property type="evidence" value="ECO:0007669"/>
    <property type="project" value="UniProtKB-UniRule"/>
</dbReference>
<feature type="binding site" evidence="3">
    <location>
        <position position="288"/>
    </location>
    <ligand>
        <name>CTP</name>
        <dbReference type="ChEBI" id="CHEBI:37563"/>
    </ligand>
</feature>
<dbReference type="GO" id="GO:0046872">
    <property type="term" value="F:metal ion binding"/>
    <property type="evidence" value="ECO:0007669"/>
    <property type="project" value="UniProtKB-KW"/>
</dbReference>
<dbReference type="EC" id="6.3.2.5" evidence="3"/>
<dbReference type="Pfam" id="PF04127">
    <property type="entry name" value="DFP"/>
    <property type="match status" value="1"/>
</dbReference>
<feature type="region of interest" description="Phosphopantothenoylcysteine decarboxylase" evidence="3">
    <location>
        <begin position="1"/>
        <end position="190"/>
    </location>
</feature>
<feature type="domain" description="DNA/pantothenate metabolism flavoprotein C-terminal" evidence="6">
    <location>
        <begin position="186"/>
        <end position="396"/>
    </location>
</feature>
<comment type="pathway">
    <text evidence="3 4">Cofactor biosynthesis; coenzyme A biosynthesis; CoA from (R)-pantothenate: step 2/5.</text>
</comment>
<dbReference type="GO" id="GO:0004633">
    <property type="term" value="F:phosphopantothenoylcysteine decarboxylase activity"/>
    <property type="evidence" value="ECO:0007669"/>
    <property type="project" value="UniProtKB-UniRule"/>
</dbReference>
<dbReference type="NCBIfam" id="TIGR00521">
    <property type="entry name" value="coaBC_dfp"/>
    <property type="match status" value="1"/>
</dbReference>
<evidence type="ECO:0000313" key="8">
    <source>
        <dbReference type="Proteomes" id="UP000051296"/>
    </source>
</evidence>
<keyword evidence="3" id="KW-0479">Metal-binding</keyword>
<dbReference type="FunCoup" id="A0A0R2FVM1">
    <property type="interactions" value="332"/>
</dbReference>
<keyword evidence="3 4" id="KW-0285">Flavoprotein</keyword>